<dbReference type="GO" id="GO:0004829">
    <property type="term" value="F:threonine-tRNA ligase activity"/>
    <property type="evidence" value="ECO:0007669"/>
    <property type="project" value="UniProtKB-EC"/>
</dbReference>
<dbReference type="FunFam" id="3.30.930.10:FF:000002">
    <property type="entry name" value="Threonine--tRNA ligase"/>
    <property type="match status" value="1"/>
</dbReference>
<evidence type="ECO:0000256" key="3">
    <source>
        <dbReference type="ARBA" id="ARBA00022598"/>
    </source>
</evidence>
<proteinExistence type="inferred from homology"/>
<dbReference type="CDD" id="cd00771">
    <property type="entry name" value="ThrRS_core"/>
    <property type="match status" value="1"/>
</dbReference>
<keyword evidence="14" id="KW-1185">Reference proteome</keyword>
<organism evidence="13 14">
    <name type="scientific">Malus domestica</name>
    <name type="common">Apple</name>
    <name type="synonym">Pyrus malus</name>
    <dbReference type="NCBI Taxonomy" id="3750"/>
    <lineage>
        <taxon>Eukaryota</taxon>
        <taxon>Viridiplantae</taxon>
        <taxon>Streptophyta</taxon>
        <taxon>Embryophyta</taxon>
        <taxon>Tracheophyta</taxon>
        <taxon>Spermatophyta</taxon>
        <taxon>Magnoliopsida</taxon>
        <taxon>eudicotyledons</taxon>
        <taxon>Gunneridae</taxon>
        <taxon>Pentapetalae</taxon>
        <taxon>rosids</taxon>
        <taxon>fabids</taxon>
        <taxon>Rosales</taxon>
        <taxon>Rosaceae</taxon>
        <taxon>Amygdaloideae</taxon>
        <taxon>Maleae</taxon>
        <taxon>Malus</taxon>
    </lineage>
</organism>
<evidence type="ECO:0000256" key="2">
    <source>
        <dbReference type="ARBA" id="ARBA00013163"/>
    </source>
</evidence>
<comment type="catalytic activity">
    <reaction evidence="11">
        <text>tRNA(Thr) + L-threonine + ATP = L-threonyl-tRNA(Thr) + AMP + diphosphate + H(+)</text>
        <dbReference type="Rhea" id="RHEA:24624"/>
        <dbReference type="Rhea" id="RHEA-COMP:9670"/>
        <dbReference type="Rhea" id="RHEA-COMP:9704"/>
        <dbReference type="ChEBI" id="CHEBI:15378"/>
        <dbReference type="ChEBI" id="CHEBI:30616"/>
        <dbReference type="ChEBI" id="CHEBI:33019"/>
        <dbReference type="ChEBI" id="CHEBI:57926"/>
        <dbReference type="ChEBI" id="CHEBI:78442"/>
        <dbReference type="ChEBI" id="CHEBI:78534"/>
        <dbReference type="ChEBI" id="CHEBI:456215"/>
        <dbReference type="EC" id="6.1.1.3"/>
    </reaction>
</comment>
<keyword evidence="8" id="KW-0648">Protein biosynthesis</keyword>
<evidence type="ECO:0000259" key="12">
    <source>
        <dbReference type="PROSITE" id="PS50862"/>
    </source>
</evidence>
<dbReference type="AlphaFoldDB" id="A0A498JS58"/>
<dbReference type="EC" id="6.1.1.3" evidence="2"/>
<dbReference type="STRING" id="3750.A0A498JS58"/>
<dbReference type="GO" id="GO:0009570">
    <property type="term" value="C:chloroplast stroma"/>
    <property type="evidence" value="ECO:0007669"/>
    <property type="project" value="TreeGrafter"/>
</dbReference>
<dbReference type="GO" id="GO:0006435">
    <property type="term" value="P:threonyl-tRNA aminoacylation"/>
    <property type="evidence" value="ECO:0007669"/>
    <property type="project" value="InterPro"/>
</dbReference>
<dbReference type="Proteomes" id="UP000290289">
    <property type="component" value="Chromosome 5"/>
</dbReference>
<evidence type="ECO:0000256" key="8">
    <source>
        <dbReference type="ARBA" id="ARBA00022917"/>
    </source>
</evidence>
<keyword evidence="7" id="KW-0067">ATP-binding</keyword>
<dbReference type="SUPFAM" id="SSF55681">
    <property type="entry name" value="Class II aaRS and biotin synthetases"/>
    <property type="match status" value="1"/>
</dbReference>
<feature type="domain" description="Aminoacyl-transfer RNA synthetases class-II family profile" evidence="12">
    <location>
        <begin position="251"/>
        <end position="487"/>
    </location>
</feature>
<dbReference type="Gene3D" id="3.30.54.20">
    <property type="match status" value="1"/>
</dbReference>
<dbReference type="PANTHER" id="PTHR11451">
    <property type="entry name" value="THREONINE-TRNA LIGASE"/>
    <property type="match status" value="1"/>
</dbReference>
<sequence length="692" mass="79318">MVMNYLYYAHVMAMAVQKLFPDAKVTIGPWIENGFYYDFDMEPLTDKELKRIKKEMDRIIGRNLPLIREGVSRDEALYKRITALNEPYKLEILDSIKEDPITIYHIGKGFTIFRVNIVWKIEKETNLKVMNGGTYVRGPMLKKTGNINRKVVELESIAGAYWRGDEKKPMLQRIYGTAWEKEAKRRDHRRLGQVLDLFSIQALRIALNLFLLFTQIYQLAIPLFVIMRILALNIFIVEFSQNDAGGGLVLWHPKGAIVRHVMEDLWKTIYIECGYDLLYTPHVAKGQISCHLDYYKENMYDQMNVEDELYPFRPMNCPYHILVYKRKPHSYHEFPIRVAELGAVYRYELSGSLPGLFRVRGFTQDDAHIFCLEDQIKDEIRGVLDLTEELLLQFGFSKYEVNLSTRPEKAVGDDDIWVKLDALDDQGWSYQIDGGGGVFYVEDALGRKWQCSTIQVDFNLPQRFDLTYADSNSEKKRPIMIHRAVLGSLKEHYAGDFPLWLSPVQAHVLPVTDSQVCKAVACLIFQLTQEPSTHLHNGYLGYDPQLSSQRFDSFVDSESLKDSATDSPIFHSSAVDNAFATQPASEAFSPPLIYAESNGRGFDGGFGGSDDPILPAPSEMLPEEGFALREWRSSYFEPKFMKTNITHYLLAINALAEVGFGKLASTHPLLGFCGRTTMESEDDDYCRSDDYY</sequence>
<dbReference type="GO" id="GO:0046872">
    <property type="term" value="F:metal ion binding"/>
    <property type="evidence" value="ECO:0007669"/>
    <property type="project" value="UniProtKB-KW"/>
</dbReference>
<dbReference type="InterPro" id="IPR045864">
    <property type="entry name" value="aa-tRNA-synth_II/BPL/LPL"/>
</dbReference>
<evidence type="ECO:0000256" key="5">
    <source>
        <dbReference type="ARBA" id="ARBA00022741"/>
    </source>
</evidence>
<evidence type="ECO:0000313" key="14">
    <source>
        <dbReference type="Proteomes" id="UP000290289"/>
    </source>
</evidence>
<keyword evidence="4" id="KW-0479">Metal-binding</keyword>
<evidence type="ECO:0000313" key="13">
    <source>
        <dbReference type="EMBL" id="RXH98779.1"/>
    </source>
</evidence>
<comment type="caution">
    <text evidence="13">The sequence shown here is derived from an EMBL/GenBank/DDBJ whole genome shotgun (WGS) entry which is preliminary data.</text>
</comment>
<dbReference type="Gene3D" id="3.30.980.10">
    <property type="entry name" value="Threonyl-trna Synthetase, Chain A, domain 2"/>
    <property type="match status" value="1"/>
</dbReference>
<evidence type="ECO:0000256" key="6">
    <source>
        <dbReference type="ARBA" id="ARBA00022833"/>
    </source>
</evidence>
<dbReference type="Pfam" id="PF00587">
    <property type="entry name" value="tRNA-synt_2b"/>
    <property type="match status" value="1"/>
</dbReference>
<protein>
    <recommendedName>
        <fullName evidence="2">threonine--tRNA ligase</fullName>
        <ecNumber evidence="2">6.1.1.3</ecNumber>
    </recommendedName>
    <alternativeName>
        <fullName evidence="10">Threonyl-tRNA synthetase</fullName>
    </alternativeName>
</protein>
<evidence type="ECO:0000256" key="7">
    <source>
        <dbReference type="ARBA" id="ARBA00022840"/>
    </source>
</evidence>
<evidence type="ECO:0000256" key="11">
    <source>
        <dbReference type="ARBA" id="ARBA00049515"/>
    </source>
</evidence>
<dbReference type="InterPro" id="IPR012947">
    <property type="entry name" value="tRNA_SAD"/>
</dbReference>
<dbReference type="PANTHER" id="PTHR11451:SF44">
    <property type="entry name" value="THREONINE--TRNA LIGASE, CHLOROPLASTIC_MITOCHONDRIAL 2"/>
    <property type="match status" value="1"/>
</dbReference>
<dbReference type="GO" id="GO:0005524">
    <property type="term" value="F:ATP binding"/>
    <property type="evidence" value="ECO:0007669"/>
    <property type="project" value="UniProtKB-KW"/>
</dbReference>
<name>A0A498JS58_MALDO</name>
<reference evidence="13 14" key="1">
    <citation type="submission" date="2018-10" db="EMBL/GenBank/DDBJ databases">
        <title>A high-quality apple genome assembly.</title>
        <authorList>
            <person name="Hu J."/>
        </authorList>
    </citation>
    <scope>NUCLEOTIDE SEQUENCE [LARGE SCALE GENOMIC DNA]</scope>
    <source>
        <strain evidence="14">cv. HFTH1</strain>
        <tissue evidence="13">Young leaf</tissue>
    </source>
</reference>
<dbReference type="InterPro" id="IPR018163">
    <property type="entry name" value="Thr/Ala-tRNA-synth_IIc_edit"/>
</dbReference>
<accession>A0A498JS58</accession>
<dbReference type="InterPro" id="IPR002320">
    <property type="entry name" value="Thr-tRNA-ligase_IIa"/>
</dbReference>
<dbReference type="PRINTS" id="PR01047">
    <property type="entry name" value="TRNASYNTHTHR"/>
</dbReference>
<dbReference type="Gene3D" id="3.30.930.10">
    <property type="entry name" value="Bira Bifunctional Protein, Domain 2"/>
    <property type="match status" value="1"/>
</dbReference>
<dbReference type="PROSITE" id="PS50862">
    <property type="entry name" value="AA_TRNA_LIGASE_II"/>
    <property type="match status" value="1"/>
</dbReference>
<dbReference type="EMBL" id="RDQH01000331">
    <property type="protein sequence ID" value="RXH98779.1"/>
    <property type="molecule type" value="Genomic_DNA"/>
</dbReference>
<evidence type="ECO:0000256" key="9">
    <source>
        <dbReference type="ARBA" id="ARBA00023146"/>
    </source>
</evidence>
<evidence type="ECO:0000256" key="4">
    <source>
        <dbReference type="ARBA" id="ARBA00022723"/>
    </source>
</evidence>
<evidence type="ECO:0000256" key="1">
    <source>
        <dbReference type="ARBA" id="ARBA00008226"/>
    </source>
</evidence>
<keyword evidence="9" id="KW-0030">Aminoacyl-tRNA synthetase</keyword>
<keyword evidence="6" id="KW-0862">Zinc</keyword>
<gene>
    <name evidence="13" type="ORF">DVH24_011104</name>
</gene>
<comment type="similarity">
    <text evidence="1">Belongs to the class-II aminoacyl-tRNA synthetase family.</text>
</comment>
<evidence type="ECO:0000256" key="10">
    <source>
        <dbReference type="ARBA" id="ARBA00031900"/>
    </source>
</evidence>
<dbReference type="InterPro" id="IPR002314">
    <property type="entry name" value="aa-tRNA-synt_IIb"/>
</dbReference>
<keyword evidence="3" id="KW-0436">Ligase</keyword>
<dbReference type="InterPro" id="IPR033728">
    <property type="entry name" value="ThrRS_core"/>
</dbReference>
<dbReference type="SUPFAM" id="SSF55186">
    <property type="entry name" value="ThrRS/AlaRS common domain"/>
    <property type="match status" value="1"/>
</dbReference>
<keyword evidence="5" id="KW-0547">Nucleotide-binding</keyword>
<dbReference type="InterPro" id="IPR006195">
    <property type="entry name" value="aa-tRNA-synth_II"/>
</dbReference>
<dbReference type="SMART" id="SM00863">
    <property type="entry name" value="tRNA_SAD"/>
    <property type="match status" value="1"/>
</dbReference>